<feature type="compositionally biased region" description="Acidic residues" evidence="5">
    <location>
        <begin position="1"/>
        <end position="13"/>
    </location>
</feature>
<dbReference type="SMART" id="SM00132">
    <property type="entry name" value="LIM"/>
    <property type="match status" value="1"/>
</dbReference>
<dbReference type="OrthoDB" id="9976882at2759"/>
<evidence type="ECO:0000256" key="2">
    <source>
        <dbReference type="ARBA" id="ARBA00022833"/>
    </source>
</evidence>
<evidence type="ECO:0000256" key="4">
    <source>
        <dbReference type="PROSITE-ProRule" id="PRU00125"/>
    </source>
</evidence>
<dbReference type="OMA" id="VMDQQEI"/>
<dbReference type="KEGG" id="aplc:110981369"/>
<feature type="domain" description="LIM zinc-binding" evidence="6">
    <location>
        <begin position="83"/>
        <end position="138"/>
    </location>
</feature>
<evidence type="ECO:0000259" key="6">
    <source>
        <dbReference type="PROSITE" id="PS50023"/>
    </source>
</evidence>
<keyword evidence="7" id="KW-1185">Reference proteome</keyword>
<evidence type="ECO:0000256" key="3">
    <source>
        <dbReference type="ARBA" id="ARBA00023038"/>
    </source>
</evidence>
<organism evidence="7 8">
    <name type="scientific">Acanthaster planci</name>
    <name type="common">Crown-of-thorns starfish</name>
    <dbReference type="NCBI Taxonomy" id="133434"/>
    <lineage>
        <taxon>Eukaryota</taxon>
        <taxon>Metazoa</taxon>
        <taxon>Echinodermata</taxon>
        <taxon>Eleutherozoa</taxon>
        <taxon>Asterozoa</taxon>
        <taxon>Asteroidea</taxon>
        <taxon>Valvatacea</taxon>
        <taxon>Valvatida</taxon>
        <taxon>Acanthasteridae</taxon>
        <taxon>Acanthaster</taxon>
    </lineage>
</organism>
<sequence length="138" mass="15299">MAYLQGDDDEDLPPIERPVMDQQEIAETGEGLVSNRFTVSESFKKLESGEAPSIFSGEKTGRETVFKKKAPEAPKPLQSYDARMCAICGEKLKGKFAKVQGRGVHFDCFKCSVCGDNLRGQGYFGGDGVYYCRKDRPQ</sequence>
<name>A0A8B7YQ43_ACAPL</name>
<gene>
    <name evidence="8" type="primary">LOC110981369</name>
</gene>
<evidence type="ECO:0000313" key="8">
    <source>
        <dbReference type="RefSeq" id="XP_022094575.1"/>
    </source>
</evidence>
<dbReference type="Gene3D" id="2.10.110.10">
    <property type="entry name" value="Cysteine Rich Protein"/>
    <property type="match status" value="1"/>
</dbReference>
<keyword evidence="2 4" id="KW-0862">Zinc</keyword>
<dbReference type="Proteomes" id="UP000694845">
    <property type="component" value="Unplaced"/>
</dbReference>
<evidence type="ECO:0000313" key="7">
    <source>
        <dbReference type="Proteomes" id="UP000694845"/>
    </source>
</evidence>
<feature type="region of interest" description="Disordered" evidence="5">
    <location>
        <begin position="1"/>
        <end position="20"/>
    </location>
</feature>
<proteinExistence type="predicted"/>
<dbReference type="GeneID" id="110981369"/>
<evidence type="ECO:0000256" key="1">
    <source>
        <dbReference type="ARBA" id="ARBA00022723"/>
    </source>
</evidence>
<dbReference type="GO" id="GO:0046872">
    <property type="term" value="F:metal ion binding"/>
    <property type="evidence" value="ECO:0007669"/>
    <property type="project" value="UniProtKB-KW"/>
</dbReference>
<dbReference type="RefSeq" id="XP_022094575.1">
    <property type="nucleotide sequence ID" value="XM_022238883.1"/>
</dbReference>
<dbReference type="PROSITE" id="PS50023">
    <property type="entry name" value="LIM_DOMAIN_2"/>
    <property type="match status" value="1"/>
</dbReference>
<accession>A0A8B7YQ43</accession>
<dbReference type="InterPro" id="IPR001781">
    <property type="entry name" value="Znf_LIM"/>
</dbReference>
<dbReference type="Pfam" id="PF00412">
    <property type="entry name" value="LIM"/>
    <property type="match status" value="1"/>
</dbReference>
<protein>
    <submittedName>
        <fullName evidence="8">PDZ and LIM domain protein 1-like</fullName>
    </submittedName>
</protein>
<evidence type="ECO:0000256" key="5">
    <source>
        <dbReference type="SAM" id="MobiDB-lite"/>
    </source>
</evidence>
<keyword evidence="3 4" id="KW-0440">LIM domain</keyword>
<reference evidence="8" key="1">
    <citation type="submission" date="2025-08" db="UniProtKB">
        <authorList>
            <consortium name="RefSeq"/>
        </authorList>
    </citation>
    <scope>IDENTIFICATION</scope>
</reference>
<dbReference type="AlphaFoldDB" id="A0A8B7YQ43"/>
<keyword evidence="1 4" id="KW-0479">Metal-binding</keyword>